<accession>A0ABS4PJT9</accession>
<feature type="compositionally biased region" description="Low complexity" evidence="1">
    <location>
        <begin position="36"/>
        <end position="47"/>
    </location>
</feature>
<evidence type="ECO:0000313" key="3">
    <source>
        <dbReference type="EMBL" id="MBP2179094.1"/>
    </source>
</evidence>
<evidence type="ECO:0000259" key="2">
    <source>
        <dbReference type="Pfam" id="PF13399"/>
    </source>
</evidence>
<dbReference type="Pfam" id="PF13399">
    <property type="entry name" value="LytR_C"/>
    <property type="match status" value="1"/>
</dbReference>
<name>A0ABS4PJT9_9PSEU</name>
<gene>
    <name evidence="3" type="ORF">JOM49_000620</name>
</gene>
<dbReference type="InterPro" id="IPR027381">
    <property type="entry name" value="LytR/CpsA/Psr_C"/>
</dbReference>
<dbReference type="Proteomes" id="UP000741013">
    <property type="component" value="Unassembled WGS sequence"/>
</dbReference>
<sequence>MSWFQGRPLRLAGFVLIALALVAAVAGGVVSLNGGNGGDTASPSPTSETPPPGDTGSPQNPPPASPPPGSPEVLPPTQPGPSTPPPGDPNNPQNPPPGQPGQPVPPAPGAGTPEEQAAAKWVTVRVYNNSTIHGLAARAGDDFRSQGWVVAETSNYSGGIIPTTTAYFRPGVADEETAARALGAAFGMRVEPRFEGIAGSSGGVIVIVTNDYGSADTKGK</sequence>
<evidence type="ECO:0000256" key="1">
    <source>
        <dbReference type="SAM" id="MobiDB-lite"/>
    </source>
</evidence>
<protein>
    <recommendedName>
        <fullName evidence="2">LytR/CpsA/Psr regulator C-terminal domain-containing protein</fullName>
    </recommendedName>
</protein>
<dbReference type="Gene3D" id="3.30.70.2390">
    <property type="match status" value="1"/>
</dbReference>
<proteinExistence type="predicted"/>
<dbReference type="EMBL" id="JAGGMS010000001">
    <property type="protein sequence ID" value="MBP2179094.1"/>
    <property type="molecule type" value="Genomic_DNA"/>
</dbReference>
<comment type="caution">
    <text evidence="3">The sequence shown here is derived from an EMBL/GenBank/DDBJ whole genome shotgun (WGS) entry which is preliminary data.</text>
</comment>
<reference evidence="3 4" key="1">
    <citation type="submission" date="2021-03" db="EMBL/GenBank/DDBJ databases">
        <title>Sequencing the genomes of 1000 actinobacteria strains.</title>
        <authorList>
            <person name="Klenk H.-P."/>
        </authorList>
    </citation>
    <scope>NUCLEOTIDE SEQUENCE [LARGE SCALE GENOMIC DNA]</scope>
    <source>
        <strain evidence="3 4">DSM 45510</strain>
    </source>
</reference>
<feature type="region of interest" description="Disordered" evidence="1">
    <location>
        <begin position="36"/>
        <end position="115"/>
    </location>
</feature>
<dbReference type="RefSeq" id="WP_209662858.1">
    <property type="nucleotide sequence ID" value="NZ_JAGGMS010000001.1"/>
</dbReference>
<keyword evidence="4" id="KW-1185">Reference proteome</keyword>
<feature type="domain" description="LytR/CpsA/Psr regulator C-terminal" evidence="2">
    <location>
        <begin position="122"/>
        <end position="212"/>
    </location>
</feature>
<organism evidence="3 4">
    <name type="scientific">Amycolatopsis magusensis</name>
    <dbReference type="NCBI Taxonomy" id="882444"/>
    <lineage>
        <taxon>Bacteria</taxon>
        <taxon>Bacillati</taxon>
        <taxon>Actinomycetota</taxon>
        <taxon>Actinomycetes</taxon>
        <taxon>Pseudonocardiales</taxon>
        <taxon>Pseudonocardiaceae</taxon>
        <taxon>Amycolatopsis</taxon>
    </lineage>
</organism>
<feature type="compositionally biased region" description="Pro residues" evidence="1">
    <location>
        <begin position="48"/>
        <end position="108"/>
    </location>
</feature>
<evidence type="ECO:0000313" key="4">
    <source>
        <dbReference type="Proteomes" id="UP000741013"/>
    </source>
</evidence>